<name>A0A4P9K721_9GAMM</name>
<gene>
    <name evidence="1" type="ORF">FE785_05515</name>
</gene>
<evidence type="ECO:0008006" key="3">
    <source>
        <dbReference type="Google" id="ProtNLM"/>
    </source>
</evidence>
<dbReference type="SUPFAM" id="SSF51182">
    <property type="entry name" value="RmlC-like cupins"/>
    <property type="match status" value="1"/>
</dbReference>
<dbReference type="KEGG" id="thig:FE785_05515"/>
<dbReference type="OrthoDB" id="285029at2"/>
<dbReference type="InterPro" id="IPR047183">
    <property type="entry name" value="GDO-like"/>
</dbReference>
<dbReference type="AlphaFoldDB" id="A0A4P9K721"/>
<dbReference type="EMBL" id="CP040602">
    <property type="protein sequence ID" value="QCU90126.1"/>
    <property type="molecule type" value="Genomic_DNA"/>
</dbReference>
<organism evidence="1 2">
    <name type="scientific">Thiomicrorhabdus sediminis</name>
    <dbReference type="NCBI Taxonomy" id="2580412"/>
    <lineage>
        <taxon>Bacteria</taxon>
        <taxon>Pseudomonadati</taxon>
        <taxon>Pseudomonadota</taxon>
        <taxon>Gammaproteobacteria</taxon>
        <taxon>Thiotrichales</taxon>
        <taxon>Piscirickettsiaceae</taxon>
        <taxon>Thiomicrorhabdus</taxon>
    </lineage>
</organism>
<dbReference type="Gene3D" id="2.60.120.10">
    <property type="entry name" value="Jelly Rolls"/>
    <property type="match status" value="2"/>
</dbReference>
<dbReference type="PANTHER" id="PTHR41517">
    <property type="entry name" value="1,2-DIOXYGENASE PROTEIN-RELATED"/>
    <property type="match status" value="1"/>
</dbReference>
<keyword evidence="2" id="KW-1185">Reference proteome</keyword>
<proteinExistence type="predicted"/>
<protein>
    <recommendedName>
        <fullName evidence="3">Gentisate 1,2-dioxygenase</fullName>
    </recommendedName>
</protein>
<accession>A0A4P9K721</accession>
<dbReference type="InterPro" id="IPR011051">
    <property type="entry name" value="RmlC_Cupin_sf"/>
</dbReference>
<dbReference type="Proteomes" id="UP000304864">
    <property type="component" value="Chromosome"/>
</dbReference>
<dbReference type="PANTHER" id="PTHR41517:SF1">
    <property type="entry name" value="CUPIN"/>
    <property type="match status" value="1"/>
</dbReference>
<dbReference type="GO" id="GO:0051213">
    <property type="term" value="F:dioxygenase activity"/>
    <property type="evidence" value="ECO:0007669"/>
    <property type="project" value="InterPro"/>
</dbReference>
<evidence type="ECO:0000313" key="1">
    <source>
        <dbReference type="EMBL" id="QCU90126.1"/>
    </source>
</evidence>
<dbReference type="InterPro" id="IPR014710">
    <property type="entry name" value="RmlC-like_jellyroll"/>
</dbReference>
<reference evidence="1 2" key="1">
    <citation type="submission" date="2019-05" db="EMBL/GenBank/DDBJ databases">
        <title>Thiomicrorhabdus sediminis sp. nov, a novel sulfur-oxidizing bacterium isolated from coastal sediment.</title>
        <authorList>
            <person name="Liu X."/>
        </authorList>
    </citation>
    <scope>NUCLEOTIDE SEQUENCE [LARGE SCALE GENOMIC DNA]</scope>
    <source>
        <strain evidence="1 2">G1</strain>
    </source>
</reference>
<dbReference type="CDD" id="cd02216">
    <property type="entry name" value="cupin_GDO-like_N"/>
    <property type="match status" value="1"/>
</dbReference>
<sequence length="310" mass="34621">MMNRMNVEQIQQVAQQQWEAQAEVKEYMSAVNPPMPKIDVIDYPSALHEGGLTRVIPFDLSEELQTGYPATSPNLLASFLKISAGDTLKTDAKATSQMFYVIRGKGRTQMKHGTIEWKQGDLFTLPSVPDALHSATEDTAIYMVNDAPLLNYLGVEPTKEKFTPVLYTQERLTQELADIRKIAEGRNRTGFLLSNPNFPITMTLTHTLWALYNVLPAGVAQKPHRHNSIALDFCVAAGPETYTLIGKDIDADGNIINPIKAMWTPGSAFITPPGWWHSHHNDSDQDAIVLPIQDAGIIMNMQVLDFQYIR</sequence>
<evidence type="ECO:0000313" key="2">
    <source>
        <dbReference type="Proteomes" id="UP000304864"/>
    </source>
</evidence>